<dbReference type="RefSeq" id="WP_161340172.1">
    <property type="nucleotide sequence ID" value="NZ_JBHSDG010000003.1"/>
</dbReference>
<proteinExistence type="predicted"/>
<dbReference type="AlphaFoldDB" id="A0A845MK08"/>
<dbReference type="EMBL" id="WTVA01000015">
    <property type="protein sequence ID" value="MZR23730.1"/>
    <property type="molecule type" value="Genomic_DNA"/>
</dbReference>
<reference evidence="1 2" key="1">
    <citation type="journal article" date="2014" name="Int. J. Syst. Evol. Microbiol.">
        <title>Sneathiella chungangensis sp. nov., isolated from a marine sand, and emended description of the genus Sneathiella.</title>
        <authorList>
            <person name="Siamphan C."/>
            <person name="Kim H."/>
            <person name="Lee J.S."/>
            <person name="Kim W."/>
        </authorList>
    </citation>
    <scope>NUCLEOTIDE SEQUENCE [LARGE SCALE GENOMIC DNA]</scope>
    <source>
        <strain evidence="1 2">KCTC 32476</strain>
    </source>
</reference>
<evidence type="ECO:0000313" key="2">
    <source>
        <dbReference type="Proteomes" id="UP000445696"/>
    </source>
</evidence>
<sequence length="282" mass="32257">MSLRYFPLDGTDFRLSMGLQALRSRSFLDIDQDFARDIAEKKRLLDEYRDHVVAETDGTRTAQNEILALIKTERNAHHPDAPAPLIPESESSPLVQAALHVQEDLVLMRESPDGYILAAACVCFPTGWNLVEKVGRPMQSIHQPVPGLNDHIGAPIDRFFRNLRPGKKVERFNWGLYDSDTLFQPGWWRRDRSVDRSITAENIGERIFFRVERQTLQRLPNASDILFTIRIFNNSLSEICESQDRAARLLNGIETMGADMQRYKSLPRYKSLLLDFLGKTAA</sequence>
<dbReference type="OrthoDB" id="5242510at2"/>
<dbReference type="Pfam" id="PF11927">
    <property type="entry name" value="HODM_asu-like"/>
    <property type="match status" value="1"/>
</dbReference>
<gene>
    <name evidence="1" type="ORF">GQF03_15440</name>
</gene>
<protein>
    <submittedName>
        <fullName evidence="1">DUF3445 domain-containing protein</fullName>
    </submittedName>
</protein>
<name>A0A845MK08_9PROT</name>
<evidence type="ECO:0000313" key="1">
    <source>
        <dbReference type="EMBL" id="MZR23730.1"/>
    </source>
</evidence>
<dbReference type="InterPro" id="IPR021848">
    <property type="entry name" value="HODM_asu-like"/>
</dbReference>
<keyword evidence="2" id="KW-1185">Reference proteome</keyword>
<organism evidence="1 2">
    <name type="scientific">Sneathiella chungangensis</name>
    <dbReference type="NCBI Taxonomy" id="1418234"/>
    <lineage>
        <taxon>Bacteria</taxon>
        <taxon>Pseudomonadati</taxon>
        <taxon>Pseudomonadota</taxon>
        <taxon>Alphaproteobacteria</taxon>
        <taxon>Sneathiellales</taxon>
        <taxon>Sneathiellaceae</taxon>
        <taxon>Sneathiella</taxon>
    </lineage>
</organism>
<dbReference type="Proteomes" id="UP000445696">
    <property type="component" value="Unassembled WGS sequence"/>
</dbReference>
<accession>A0A845MK08</accession>
<comment type="caution">
    <text evidence="1">The sequence shown here is derived from an EMBL/GenBank/DDBJ whole genome shotgun (WGS) entry which is preliminary data.</text>
</comment>